<dbReference type="Pfam" id="PF01865">
    <property type="entry name" value="PhoU_div"/>
    <property type="match status" value="1"/>
</dbReference>
<sequence length="206" mass="22843">MVFRRKPRGRQFFDLFSTAGTNIAASVDVLREFVAAPLDRRPVLAARMHELENAGDDATHAIVDQLNRSFITPFDREDLYLLASRLDDVVDHVDAAVDFANLYGIGEFPEGVADQVDLLGKAARLTADAMPRLAAPADLTSFWIDINALENEADQVYRKLVSLLFSGRYEPLEVMKLKEVVDELESAADAFEDVADVVQTIAVKES</sequence>
<dbReference type="PANTHER" id="PTHR37298:SF1">
    <property type="entry name" value="UPF0111 PROTEIN YKAA"/>
    <property type="match status" value="1"/>
</dbReference>
<dbReference type="RefSeq" id="WP_106191677.1">
    <property type="nucleotide sequence ID" value="NZ_PVTF01000010.1"/>
</dbReference>
<protein>
    <recommendedName>
        <fullName evidence="4">Phosphate transport regulator</fullName>
    </recommendedName>
</protein>
<dbReference type="OrthoDB" id="9797568at2"/>
<dbReference type="InterPro" id="IPR038078">
    <property type="entry name" value="PhoU-like_sf"/>
</dbReference>
<evidence type="ECO:0000313" key="3">
    <source>
        <dbReference type="Proteomes" id="UP000239494"/>
    </source>
</evidence>
<dbReference type="EMBL" id="PVTF01000010">
    <property type="protein sequence ID" value="PRY37360.1"/>
    <property type="molecule type" value="Genomic_DNA"/>
</dbReference>
<evidence type="ECO:0000313" key="2">
    <source>
        <dbReference type="EMBL" id="PRY37360.1"/>
    </source>
</evidence>
<organism evidence="2 3">
    <name type="scientific">Umezawaea tangerina</name>
    <dbReference type="NCBI Taxonomy" id="84725"/>
    <lineage>
        <taxon>Bacteria</taxon>
        <taxon>Bacillati</taxon>
        <taxon>Actinomycetota</taxon>
        <taxon>Actinomycetes</taxon>
        <taxon>Pseudonocardiales</taxon>
        <taxon>Pseudonocardiaceae</taxon>
        <taxon>Umezawaea</taxon>
    </lineage>
</organism>
<dbReference type="InterPro" id="IPR052912">
    <property type="entry name" value="UPF0111_domain"/>
</dbReference>
<dbReference type="PANTHER" id="PTHR37298">
    <property type="entry name" value="UPF0111 PROTEIN YKAA"/>
    <property type="match status" value="1"/>
</dbReference>
<evidence type="ECO:0008006" key="4">
    <source>
        <dbReference type="Google" id="ProtNLM"/>
    </source>
</evidence>
<reference evidence="2 3" key="1">
    <citation type="submission" date="2018-03" db="EMBL/GenBank/DDBJ databases">
        <title>Genomic Encyclopedia of Archaeal and Bacterial Type Strains, Phase II (KMG-II): from individual species to whole genera.</title>
        <authorList>
            <person name="Goeker M."/>
        </authorList>
    </citation>
    <scope>NUCLEOTIDE SEQUENCE [LARGE SCALE GENOMIC DNA]</scope>
    <source>
        <strain evidence="2 3">DSM 44720</strain>
    </source>
</reference>
<evidence type="ECO:0000256" key="1">
    <source>
        <dbReference type="ARBA" id="ARBA00008591"/>
    </source>
</evidence>
<dbReference type="Proteomes" id="UP000239494">
    <property type="component" value="Unassembled WGS sequence"/>
</dbReference>
<dbReference type="InterPro" id="IPR018445">
    <property type="entry name" value="Put_Phosphate_transp_reg"/>
</dbReference>
<keyword evidence="3" id="KW-1185">Reference proteome</keyword>
<dbReference type="Gene3D" id="1.20.58.220">
    <property type="entry name" value="Phosphate transport system protein phou homolog 2, domain 2"/>
    <property type="match status" value="1"/>
</dbReference>
<accession>A0A2T0SVE2</accession>
<gene>
    <name evidence="2" type="ORF">CLV43_110171</name>
</gene>
<dbReference type="AlphaFoldDB" id="A0A2T0SVE2"/>
<name>A0A2T0SVE2_9PSEU</name>
<comment type="caution">
    <text evidence="2">The sequence shown here is derived from an EMBL/GenBank/DDBJ whole genome shotgun (WGS) entry which is preliminary data.</text>
</comment>
<proteinExistence type="inferred from homology"/>
<comment type="similarity">
    <text evidence="1">Belongs to the UPF0111 family.</text>
</comment>